<keyword evidence="4" id="KW-0325">Glycoprotein</keyword>
<dbReference type="AlphaFoldDB" id="A0A409V8L5"/>
<evidence type="ECO:0000256" key="15">
    <source>
        <dbReference type="ARBA" id="ARBA00048494"/>
    </source>
</evidence>
<evidence type="ECO:0000256" key="1">
    <source>
        <dbReference type="ARBA" id="ARBA00001941"/>
    </source>
</evidence>
<dbReference type="InterPro" id="IPR002509">
    <property type="entry name" value="NODB_dom"/>
</dbReference>
<keyword evidence="6" id="KW-0378">Hydrolase</keyword>
<keyword evidence="12" id="KW-0961">Cell wall biogenesis/degradation</keyword>
<keyword evidence="3" id="KW-1003">Cell membrane</keyword>
<dbReference type="GO" id="GO:0071555">
    <property type="term" value="P:cell wall organization"/>
    <property type="evidence" value="ECO:0007669"/>
    <property type="project" value="UniProtKB-KW"/>
</dbReference>
<keyword evidence="8" id="KW-0472">Membrane</keyword>
<dbReference type="InterPro" id="IPR050248">
    <property type="entry name" value="Polysacc_deacetylase_ArnD"/>
</dbReference>
<evidence type="ECO:0000256" key="2">
    <source>
        <dbReference type="ARBA" id="ARBA00004609"/>
    </source>
</evidence>
<evidence type="ECO:0000256" key="11">
    <source>
        <dbReference type="ARBA" id="ARBA00023288"/>
    </source>
</evidence>
<evidence type="ECO:0000256" key="12">
    <source>
        <dbReference type="ARBA" id="ARBA00023316"/>
    </source>
</evidence>
<dbReference type="PANTHER" id="PTHR10587:SF133">
    <property type="entry name" value="CHITIN DEACETYLASE 1-RELATED"/>
    <property type="match status" value="1"/>
</dbReference>
<feature type="domain" description="NodB homology" evidence="17">
    <location>
        <begin position="557"/>
        <end position="757"/>
    </location>
</feature>
<keyword evidence="19" id="KW-1185">Reference proteome</keyword>
<evidence type="ECO:0000256" key="14">
    <source>
        <dbReference type="ARBA" id="ARBA00024056"/>
    </source>
</evidence>
<organism evidence="18 19">
    <name type="scientific">Panaeolus cyanescens</name>
    <dbReference type="NCBI Taxonomy" id="181874"/>
    <lineage>
        <taxon>Eukaryota</taxon>
        <taxon>Fungi</taxon>
        <taxon>Dikarya</taxon>
        <taxon>Basidiomycota</taxon>
        <taxon>Agaricomycotina</taxon>
        <taxon>Agaricomycetes</taxon>
        <taxon>Agaricomycetidae</taxon>
        <taxon>Agaricales</taxon>
        <taxon>Agaricineae</taxon>
        <taxon>Galeropsidaceae</taxon>
        <taxon>Panaeolus</taxon>
    </lineage>
</organism>
<dbReference type="EC" id="3.5.1.41" evidence="14"/>
<dbReference type="GO" id="GO:0006032">
    <property type="term" value="P:chitin catabolic process"/>
    <property type="evidence" value="ECO:0007669"/>
    <property type="project" value="UniProtKB-KW"/>
</dbReference>
<dbReference type="SUPFAM" id="SSF88713">
    <property type="entry name" value="Glycoside hydrolase/deacetylase"/>
    <property type="match status" value="2"/>
</dbReference>
<keyword evidence="11" id="KW-0449">Lipoprotein</keyword>
<evidence type="ECO:0000256" key="4">
    <source>
        <dbReference type="ARBA" id="ARBA00022622"/>
    </source>
</evidence>
<evidence type="ECO:0000256" key="10">
    <source>
        <dbReference type="ARBA" id="ARBA00023285"/>
    </source>
</evidence>
<dbReference type="EMBL" id="NHTK01006136">
    <property type="protein sequence ID" value="PPQ62902.1"/>
    <property type="molecule type" value="Genomic_DNA"/>
</dbReference>
<dbReference type="Proteomes" id="UP000284842">
    <property type="component" value="Unassembled WGS sequence"/>
</dbReference>
<dbReference type="Pfam" id="PF01522">
    <property type="entry name" value="Polysacc_deac_1"/>
    <property type="match status" value="2"/>
</dbReference>
<keyword evidence="9" id="KW-0119">Carbohydrate metabolism</keyword>
<dbReference type="GO" id="GO:0000272">
    <property type="term" value="P:polysaccharide catabolic process"/>
    <property type="evidence" value="ECO:0007669"/>
    <property type="project" value="UniProtKB-KW"/>
</dbReference>
<dbReference type="OrthoDB" id="407355at2759"/>
<comment type="catalytic activity">
    <reaction evidence="15">
        <text>[(1-&gt;4)-N-acetyl-beta-D-glucosaminyl](n) + n H2O = chitosan + n acetate</text>
        <dbReference type="Rhea" id="RHEA:10464"/>
        <dbReference type="Rhea" id="RHEA-COMP:9593"/>
        <dbReference type="Rhea" id="RHEA-COMP:9597"/>
        <dbReference type="ChEBI" id="CHEBI:15377"/>
        <dbReference type="ChEBI" id="CHEBI:17029"/>
        <dbReference type="ChEBI" id="CHEBI:30089"/>
        <dbReference type="ChEBI" id="CHEBI:57704"/>
        <dbReference type="EC" id="3.5.1.41"/>
    </reaction>
    <physiologicalReaction direction="left-to-right" evidence="15">
        <dbReference type="Rhea" id="RHEA:10465"/>
    </physiologicalReaction>
</comment>
<reference evidence="18 19" key="1">
    <citation type="journal article" date="2018" name="Evol. Lett.">
        <title>Horizontal gene cluster transfer increased hallucinogenic mushroom diversity.</title>
        <authorList>
            <person name="Reynolds H.T."/>
            <person name="Vijayakumar V."/>
            <person name="Gluck-Thaler E."/>
            <person name="Korotkin H.B."/>
            <person name="Matheny P.B."/>
            <person name="Slot J.C."/>
        </authorList>
    </citation>
    <scope>NUCLEOTIDE SEQUENCE [LARGE SCALE GENOMIC DNA]</scope>
    <source>
        <strain evidence="18 19">2629</strain>
    </source>
</reference>
<evidence type="ECO:0000256" key="6">
    <source>
        <dbReference type="ARBA" id="ARBA00022801"/>
    </source>
</evidence>
<proteinExistence type="predicted"/>
<dbReference type="PROSITE" id="PS51677">
    <property type="entry name" value="NODB"/>
    <property type="match status" value="2"/>
</dbReference>
<dbReference type="GO" id="GO:0009272">
    <property type="term" value="P:fungal-type cell wall biogenesis"/>
    <property type="evidence" value="ECO:0007669"/>
    <property type="project" value="UniProtKB-ARBA"/>
</dbReference>
<evidence type="ECO:0000256" key="13">
    <source>
        <dbReference type="ARBA" id="ARBA00023326"/>
    </source>
</evidence>
<sequence>MSSGMPTKVPPPVTAFYTPGARPPLSGAPPLPSALVLGNWPETDKVPPTDSAEVQAWMKELNGYDIPDLSPTVDGSCGADPAAAADAANRGWWTCGGWTRDTDIVACPDKLTWGVSTVNILMSSSLAPINQYFRNLLTYLDEKDLSATFFVVGSRVISRPAILIQEYMSGHEISVHTWSHRPLTTLTNEQIVAELGWTRKAIKTVLGVTPTTMRPPYGDIDDRVRAISLAMGMVPIMWTRTPDGGKFDTNDWRVAGGIVNGTESFDTFQQILTNATSLDTGFIVLQHDLFEITVDLARGYTLDAALRHQPKFNLQSIGECLKFPPGNLYLETNQNQTFPYRNQSNGGGVDVSGDGTIDTKSGDGGTTNPDTANPSGGAMASGPVAMSAALVTLINFIAMKVTAVAIALTGIQLAAAHGDHGRLHKRQTPPTTVVRTDSTAIPPLASISSGMPLKPEPTFVNTHAPGSTPPIPGAPVLPAELSRVGYPAPDKIPPTDSPEVKEWLKELEGFHIPDLRPTKGAECDMDPEAAADAANRGWWTCGGHTRSTDVTNCPNKLQWGVSFDDGPAPHTFSDFYCRRLLQKLKELDVRATFFVVGSRLLDRPGMVIDQYMNGHEVSIHTWSHTPLTTLTNEQIVAELGWSRKIIKAVLGVTPTTMRPPRGDIDDRVRAISLAMGLLPILWTATPDGGKFDTFDWRVVNGDFAGDESFRVFQEILNKASTFNTGIITLQHDLFEATVDLAVGYTLDAAINHNPKFSLEPIGSCLNIPSTNLYWETNKNTSFPVRNHTVDITGDGKADFDSTSGAVATRITLLASLPLMALALFATLL</sequence>
<accession>A0A409V8L5</accession>
<evidence type="ECO:0000256" key="8">
    <source>
        <dbReference type="ARBA" id="ARBA00023136"/>
    </source>
</evidence>
<dbReference type="InParanoid" id="A0A409V8L5"/>
<dbReference type="InterPro" id="IPR011330">
    <property type="entry name" value="Glyco_hydro/deAcase_b/a-brl"/>
</dbReference>
<evidence type="ECO:0000313" key="18">
    <source>
        <dbReference type="EMBL" id="PPQ62902.1"/>
    </source>
</evidence>
<name>A0A409V8L5_9AGAR</name>
<protein>
    <recommendedName>
        <fullName evidence="14">chitin deacetylase</fullName>
        <ecNumber evidence="14">3.5.1.41</ecNumber>
    </recommendedName>
</protein>
<dbReference type="PANTHER" id="PTHR10587">
    <property type="entry name" value="GLYCOSYL TRANSFERASE-RELATED"/>
    <property type="match status" value="1"/>
</dbReference>
<dbReference type="GO" id="GO:0004099">
    <property type="term" value="F:chitin deacetylase activity"/>
    <property type="evidence" value="ECO:0007669"/>
    <property type="project" value="UniProtKB-EC"/>
</dbReference>
<evidence type="ECO:0000256" key="5">
    <source>
        <dbReference type="ARBA" id="ARBA00022723"/>
    </source>
</evidence>
<feature type="region of interest" description="Disordered" evidence="16">
    <location>
        <begin position="339"/>
        <end position="378"/>
    </location>
</feature>
<dbReference type="Gene3D" id="3.20.20.370">
    <property type="entry name" value="Glycoside hydrolase/deacetylase"/>
    <property type="match status" value="2"/>
</dbReference>
<evidence type="ECO:0000256" key="9">
    <source>
        <dbReference type="ARBA" id="ARBA00023277"/>
    </source>
</evidence>
<keyword evidence="13" id="KW-0624">Polysaccharide degradation</keyword>
<dbReference type="STRING" id="181874.A0A409V8L5"/>
<feature type="domain" description="NodB homology" evidence="17">
    <location>
        <begin position="116"/>
        <end position="322"/>
    </location>
</feature>
<keyword evidence="7" id="KW-0146">Chitin degradation</keyword>
<dbReference type="GO" id="GO:0005886">
    <property type="term" value="C:plasma membrane"/>
    <property type="evidence" value="ECO:0007669"/>
    <property type="project" value="UniProtKB-SubCell"/>
</dbReference>
<comment type="caution">
    <text evidence="18">The sequence shown here is derived from an EMBL/GenBank/DDBJ whole genome shotgun (WGS) entry which is preliminary data.</text>
</comment>
<keyword evidence="4" id="KW-0336">GPI-anchor</keyword>
<dbReference type="GO" id="GO:0046872">
    <property type="term" value="F:metal ion binding"/>
    <property type="evidence" value="ECO:0007669"/>
    <property type="project" value="UniProtKB-KW"/>
</dbReference>
<evidence type="ECO:0000256" key="16">
    <source>
        <dbReference type="SAM" id="MobiDB-lite"/>
    </source>
</evidence>
<comment type="cofactor">
    <cofactor evidence="1">
        <name>Co(2+)</name>
        <dbReference type="ChEBI" id="CHEBI:48828"/>
    </cofactor>
</comment>
<keyword evidence="10" id="KW-0170">Cobalt</keyword>
<gene>
    <name evidence="18" type="ORF">CVT24_006300</name>
</gene>
<evidence type="ECO:0000256" key="3">
    <source>
        <dbReference type="ARBA" id="ARBA00022475"/>
    </source>
</evidence>
<evidence type="ECO:0000256" key="7">
    <source>
        <dbReference type="ARBA" id="ARBA00023024"/>
    </source>
</evidence>
<dbReference type="GO" id="GO:0098552">
    <property type="term" value="C:side of membrane"/>
    <property type="evidence" value="ECO:0007669"/>
    <property type="project" value="UniProtKB-KW"/>
</dbReference>
<comment type="subcellular location">
    <subcellularLocation>
        <location evidence="2">Cell membrane</location>
        <topology evidence="2">Lipid-anchor</topology>
        <topology evidence="2">GPI-anchor</topology>
    </subcellularLocation>
</comment>
<evidence type="ECO:0000313" key="19">
    <source>
        <dbReference type="Proteomes" id="UP000284842"/>
    </source>
</evidence>
<evidence type="ECO:0000259" key="17">
    <source>
        <dbReference type="PROSITE" id="PS51677"/>
    </source>
</evidence>
<keyword evidence="5" id="KW-0479">Metal-binding</keyword>